<gene>
    <name evidence="1" type="ORF">ABY42_10815</name>
</gene>
<accession>A0A0K1IUS5</accession>
<protein>
    <submittedName>
        <fullName evidence="1">Dockerin-like protein</fullName>
    </submittedName>
</protein>
<dbReference type="GO" id="GO:0004553">
    <property type="term" value="F:hydrolase activity, hydrolyzing O-glycosyl compounds"/>
    <property type="evidence" value="ECO:0007669"/>
    <property type="project" value="InterPro"/>
</dbReference>
<dbReference type="Pfam" id="PF00404">
    <property type="entry name" value="Dockerin_1"/>
    <property type="match status" value="1"/>
</dbReference>
<dbReference type="GO" id="GO:0000272">
    <property type="term" value="P:polysaccharide catabolic process"/>
    <property type="evidence" value="ECO:0007669"/>
    <property type="project" value="InterPro"/>
</dbReference>
<proteinExistence type="predicted"/>
<dbReference type="Gene3D" id="1.10.1330.10">
    <property type="entry name" value="Dockerin domain"/>
    <property type="match status" value="1"/>
</dbReference>
<dbReference type="InterPro" id="IPR036439">
    <property type="entry name" value="Dockerin_dom_sf"/>
</dbReference>
<name>A0A0K1IUS5_HALGI</name>
<dbReference type="InterPro" id="IPR002105">
    <property type="entry name" value="Dockerin_1_rpt"/>
</dbReference>
<dbReference type="EMBL" id="CP011947">
    <property type="protein sequence ID" value="AKU08196.1"/>
    <property type="molecule type" value="Genomic_DNA"/>
</dbReference>
<organism evidence="1 2">
    <name type="scientific">Haloferax gibbonsii</name>
    <dbReference type="NCBI Taxonomy" id="35746"/>
    <lineage>
        <taxon>Archaea</taxon>
        <taxon>Methanobacteriati</taxon>
        <taxon>Methanobacteriota</taxon>
        <taxon>Stenosarchaea group</taxon>
        <taxon>Halobacteria</taxon>
        <taxon>Halobacteriales</taxon>
        <taxon>Haloferacaceae</taxon>
        <taxon>Haloferax</taxon>
    </lineage>
</organism>
<sequence length="399" mass="40463">MTRKLSMTLAALLVVASISFGVGPGVVSAADPFSVDIDAPDDLSTNGNQTIAVTVTNNDDTALLNPLVEVPISSPVGLPNGAEDAVYVNDTSDLRDAAVQQSTISTGDSLTITGEVVPAGESRTYHFNVTVSSAGTTSLTADARPLYNEPNNVRTTEQLDVSGVGTVNASVVDNDGNAVSGASVVLDGQNQADSVSETVLEGDHTVGASLTNAPEFTVGVGISETASVTFVDGDDSIQPVAYVGDAPSLVGDSTSESDGNAKTPVNTTVSVTISKTDGTVVYDIAPPSDTPLRGNGVATTDANLVDQTTVDGETRVQLNQTGVATQVSVEFEGYELGNADLDGDVDADDASAIAQAASSGSDAAYGDVNGDGQVNAVDAMLVQQYSENNRDADYTIGGA</sequence>
<dbReference type="SUPFAM" id="SSF63446">
    <property type="entry name" value="Type I dockerin domain"/>
    <property type="match status" value="1"/>
</dbReference>
<dbReference type="AlphaFoldDB" id="A0A0K1IUS5"/>
<dbReference type="Proteomes" id="UP000066124">
    <property type="component" value="Chromosome"/>
</dbReference>
<reference evidence="2" key="1">
    <citation type="journal article" date="2015" name="J. Biotechnol.">
        <title>Complete genome sequence of Haloferax gibbonsii strain ARA6, a potential producer of polyhydroxyalkanoates and halocins isolated from Araruama, Rio de Janeiro, Brasil.</title>
        <authorList>
            <person name="Pinto L.H."/>
            <person name="D'Alincourt Carvalho-Assef A.P."/>
            <person name="Vieira R.P."/>
            <person name="Clementino M.M."/>
            <person name="Albano R.M."/>
        </authorList>
    </citation>
    <scope>NUCLEOTIDE SEQUENCE [LARGE SCALE GENOMIC DNA]</scope>
    <source>
        <strain evidence="2">ARA6</strain>
    </source>
</reference>
<dbReference type="PATRIC" id="fig|35746.4.peg.2328"/>
<evidence type="ECO:0000313" key="2">
    <source>
        <dbReference type="Proteomes" id="UP000066124"/>
    </source>
</evidence>
<dbReference type="KEGG" id="hgi:ABY42_10815"/>
<evidence type="ECO:0000313" key="1">
    <source>
        <dbReference type="EMBL" id="AKU08196.1"/>
    </source>
</evidence>